<dbReference type="RefSeq" id="WP_344259195.1">
    <property type="nucleotide sequence ID" value="NZ_BAAAMJ010000009.1"/>
</dbReference>
<sequence length="427" mass="46318">MSVLILHRGSFRDSPYRRWMEDYDGDAAVLASQEQLSVLGERLPPATGRFRHAEGIPDYDHGPLVAERAARLIEQHGLRRVVAIGEVDIGRAAALRERYGMPGQHSAGAAVYRDKWLMKKAAEAVGVPVARHALVAGPRDVTDYAGHAGYPFVVKPRLGAGSIGLAVLRDHEDMLRFLTARASAGDFRTTAGEAAWLAEHFVAGSMYHIDGIVADGRVITLWPSHYRYALSSYAEDHSGRKDVALDPHDRLTGRLTAFGERVLAALGGPSGFSFHIEVFRTPRDELILCEAACRPGGAGIRDMHRAMFGLDPAETMVRAQLGLPAPRARGDSGHGTGDGRLLPRQVAGQLLFMKRPGTVRELPGEVPGQFPWVLRGRLFAGVGDRLGAAGHSGDFLASYVLAAPDGHTLDLRLGELEAWCTERLGIR</sequence>
<evidence type="ECO:0000256" key="4">
    <source>
        <dbReference type="PROSITE-ProRule" id="PRU00409"/>
    </source>
</evidence>
<dbReference type="PANTHER" id="PTHR43585">
    <property type="entry name" value="FUMIPYRROLE BIOSYNTHESIS PROTEIN C"/>
    <property type="match status" value="1"/>
</dbReference>
<dbReference type="Gene3D" id="3.30.1490.20">
    <property type="entry name" value="ATP-grasp fold, A domain"/>
    <property type="match status" value="1"/>
</dbReference>
<gene>
    <name evidence="6" type="ORF">GCM10009716_10210</name>
</gene>
<protein>
    <recommendedName>
        <fullName evidence="5">ATP-grasp domain-containing protein</fullName>
    </recommendedName>
</protein>
<evidence type="ECO:0000256" key="1">
    <source>
        <dbReference type="ARBA" id="ARBA00022598"/>
    </source>
</evidence>
<dbReference type="Gene3D" id="3.40.50.20">
    <property type="match status" value="1"/>
</dbReference>
<dbReference type="InterPro" id="IPR013815">
    <property type="entry name" value="ATP_grasp_subdomain_1"/>
</dbReference>
<evidence type="ECO:0000313" key="6">
    <source>
        <dbReference type="EMBL" id="GAA1902297.1"/>
    </source>
</evidence>
<dbReference type="InterPro" id="IPR011761">
    <property type="entry name" value="ATP-grasp"/>
</dbReference>
<dbReference type="PANTHER" id="PTHR43585:SF2">
    <property type="entry name" value="ATP-GRASP ENZYME FSQD"/>
    <property type="match status" value="1"/>
</dbReference>
<keyword evidence="7" id="KW-1185">Reference proteome</keyword>
<organism evidence="6 7">
    <name type="scientific">Streptomyces sodiiphilus</name>
    <dbReference type="NCBI Taxonomy" id="226217"/>
    <lineage>
        <taxon>Bacteria</taxon>
        <taxon>Bacillati</taxon>
        <taxon>Actinomycetota</taxon>
        <taxon>Actinomycetes</taxon>
        <taxon>Kitasatosporales</taxon>
        <taxon>Streptomycetaceae</taxon>
        <taxon>Streptomyces</taxon>
    </lineage>
</organism>
<keyword evidence="1" id="KW-0436">Ligase</keyword>
<proteinExistence type="predicted"/>
<accession>A0ABP5A3T0</accession>
<reference evidence="7" key="1">
    <citation type="journal article" date="2019" name="Int. J. Syst. Evol. Microbiol.">
        <title>The Global Catalogue of Microorganisms (GCM) 10K type strain sequencing project: providing services to taxonomists for standard genome sequencing and annotation.</title>
        <authorList>
            <consortium name="The Broad Institute Genomics Platform"/>
            <consortium name="The Broad Institute Genome Sequencing Center for Infectious Disease"/>
            <person name="Wu L."/>
            <person name="Ma J."/>
        </authorList>
    </citation>
    <scope>NUCLEOTIDE SEQUENCE [LARGE SCALE GENOMIC DNA]</scope>
    <source>
        <strain evidence="7">JCM 13581</strain>
    </source>
</reference>
<dbReference type="InterPro" id="IPR052032">
    <property type="entry name" value="ATP-dep_AA_Ligase"/>
</dbReference>
<keyword evidence="3 4" id="KW-0067">ATP-binding</keyword>
<dbReference type="PROSITE" id="PS50975">
    <property type="entry name" value="ATP_GRASP"/>
    <property type="match status" value="1"/>
</dbReference>
<dbReference type="EMBL" id="BAAAMJ010000009">
    <property type="protein sequence ID" value="GAA1902297.1"/>
    <property type="molecule type" value="Genomic_DNA"/>
</dbReference>
<evidence type="ECO:0000259" key="5">
    <source>
        <dbReference type="PROSITE" id="PS50975"/>
    </source>
</evidence>
<evidence type="ECO:0000256" key="3">
    <source>
        <dbReference type="ARBA" id="ARBA00022840"/>
    </source>
</evidence>
<keyword evidence="2 4" id="KW-0547">Nucleotide-binding</keyword>
<comment type="caution">
    <text evidence="6">The sequence shown here is derived from an EMBL/GenBank/DDBJ whole genome shotgun (WGS) entry which is preliminary data.</text>
</comment>
<dbReference type="SUPFAM" id="SSF56059">
    <property type="entry name" value="Glutathione synthetase ATP-binding domain-like"/>
    <property type="match status" value="1"/>
</dbReference>
<feature type="domain" description="ATP-grasp" evidence="5">
    <location>
        <begin position="119"/>
        <end position="321"/>
    </location>
</feature>
<name>A0ABP5A3T0_9ACTN</name>
<evidence type="ECO:0000313" key="7">
    <source>
        <dbReference type="Proteomes" id="UP001501303"/>
    </source>
</evidence>
<evidence type="ECO:0000256" key="2">
    <source>
        <dbReference type="ARBA" id="ARBA00022741"/>
    </source>
</evidence>
<dbReference type="Gene3D" id="3.30.470.20">
    <property type="entry name" value="ATP-grasp fold, B domain"/>
    <property type="match status" value="1"/>
</dbReference>
<dbReference type="Proteomes" id="UP001501303">
    <property type="component" value="Unassembled WGS sequence"/>
</dbReference>